<comment type="caution">
    <text evidence="2">The sequence shown here is derived from an EMBL/GenBank/DDBJ whole genome shotgun (WGS) entry which is preliminary data.</text>
</comment>
<proteinExistence type="predicted"/>
<dbReference type="STRING" id="1802126.A3B25_02135"/>
<evidence type="ECO:0000313" key="3">
    <source>
        <dbReference type="Proteomes" id="UP000179106"/>
    </source>
</evidence>
<reference evidence="2 3" key="1">
    <citation type="journal article" date="2016" name="Nat. Commun.">
        <title>Thousands of microbial genomes shed light on interconnected biogeochemical processes in an aquifer system.</title>
        <authorList>
            <person name="Anantharaman K."/>
            <person name="Brown C.T."/>
            <person name="Hug L.A."/>
            <person name="Sharon I."/>
            <person name="Castelle C.J."/>
            <person name="Probst A.J."/>
            <person name="Thomas B.C."/>
            <person name="Singh A."/>
            <person name="Wilkins M.J."/>
            <person name="Karaoz U."/>
            <person name="Brodie E.L."/>
            <person name="Williams K.H."/>
            <person name="Hubbard S.S."/>
            <person name="Banfield J.F."/>
        </authorList>
    </citation>
    <scope>NUCLEOTIDE SEQUENCE [LARGE SCALE GENOMIC DNA]</scope>
</reference>
<evidence type="ECO:0000259" key="1">
    <source>
        <dbReference type="Pfam" id="PF00535"/>
    </source>
</evidence>
<dbReference type="AlphaFoldDB" id="A0A1G2GT53"/>
<sequence>MQNKKLVSIIIPAYNAEKYIKESVESALGQTYPLVEVIVIDDGSTDGTKAILDPYIRGGKIRYFRQDNRGLAASRNAGIRGSSGEFIAFLDADDLFLPAKIESQVHALETNSAYGVCYSDILHFTDPPAGGGTRQFYHHRYRYPSGDLFEDLLHRQFINPLTVLVRKNVLDRFGVFDENLLRSEDWDLWLRWARAGVRFFYLDKALAHYRVRTIGNLSSMKSEPLMKEKNLELFERVGSMLSTIEKKQYKFDAIMHRLRFKRVAAYLMIGDARAGYQKAQGFWWRWAIRVLPGSAWKALLGFIRTLKHRILLKKL</sequence>
<protein>
    <recommendedName>
        <fullName evidence="1">Glycosyltransferase 2-like domain-containing protein</fullName>
    </recommendedName>
</protein>
<organism evidence="2 3">
    <name type="scientific">Candidatus Ryanbacteria bacterium RIFCSPLOWO2_01_FULL_48_26</name>
    <dbReference type="NCBI Taxonomy" id="1802126"/>
    <lineage>
        <taxon>Bacteria</taxon>
        <taxon>Candidatus Ryaniibacteriota</taxon>
    </lineage>
</organism>
<evidence type="ECO:0000313" key="2">
    <source>
        <dbReference type="EMBL" id="OGZ53397.1"/>
    </source>
</evidence>
<accession>A0A1G2GT53</accession>
<dbReference type="InterPro" id="IPR001173">
    <property type="entry name" value="Glyco_trans_2-like"/>
</dbReference>
<dbReference type="GO" id="GO:0016758">
    <property type="term" value="F:hexosyltransferase activity"/>
    <property type="evidence" value="ECO:0007669"/>
    <property type="project" value="UniProtKB-ARBA"/>
</dbReference>
<dbReference type="Pfam" id="PF00535">
    <property type="entry name" value="Glycos_transf_2"/>
    <property type="match status" value="1"/>
</dbReference>
<dbReference type="PANTHER" id="PTHR22916">
    <property type="entry name" value="GLYCOSYLTRANSFERASE"/>
    <property type="match status" value="1"/>
</dbReference>
<dbReference type="SUPFAM" id="SSF53448">
    <property type="entry name" value="Nucleotide-diphospho-sugar transferases"/>
    <property type="match status" value="1"/>
</dbReference>
<dbReference type="InterPro" id="IPR029044">
    <property type="entry name" value="Nucleotide-diphossugar_trans"/>
</dbReference>
<name>A0A1G2GT53_9BACT</name>
<dbReference type="Proteomes" id="UP000179106">
    <property type="component" value="Unassembled WGS sequence"/>
</dbReference>
<dbReference type="PANTHER" id="PTHR22916:SF3">
    <property type="entry name" value="UDP-GLCNAC:BETAGAL BETA-1,3-N-ACETYLGLUCOSAMINYLTRANSFERASE-LIKE PROTEIN 1"/>
    <property type="match status" value="1"/>
</dbReference>
<dbReference type="Gene3D" id="3.90.550.10">
    <property type="entry name" value="Spore Coat Polysaccharide Biosynthesis Protein SpsA, Chain A"/>
    <property type="match status" value="1"/>
</dbReference>
<feature type="domain" description="Glycosyltransferase 2-like" evidence="1">
    <location>
        <begin position="8"/>
        <end position="151"/>
    </location>
</feature>
<gene>
    <name evidence="2" type="ORF">A3B25_02135</name>
</gene>
<dbReference type="EMBL" id="MHNW01000020">
    <property type="protein sequence ID" value="OGZ53397.1"/>
    <property type="molecule type" value="Genomic_DNA"/>
</dbReference>